<proteinExistence type="predicted"/>
<name>A0ACB8VCL9_9TELE</name>
<accession>A0ACB8VCL9</accession>
<comment type="caution">
    <text evidence="1">The sequence shown here is derived from an EMBL/GenBank/DDBJ whole genome shotgun (WGS) entry which is preliminary data.</text>
</comment>
<dbReference type="EMBL" id="CM041553">
    <property type="protein sequence ID" value="KAI3353427.1"/>
    <property type="molecule type" value="Genomic_DNA"/>
</dbReference>
<reference evidence="1" key="1">
    <citation type="submission" date="2022-04" db="EMBL/GenBank/DDBJ databases">
        <title>Jade perch genome.</title>
        <authorList>
            <person name="Chao B."/>
        </authorList>
    </citation>
    <scope>NUCLEOTIDE SEQUENCE</scope>
    <source>
        <strain evidence="1">CB-2022</strain>
    </source>
</reference>
<sequence>MQKFKEHEAGHVSLKPHQCSVCDEGFQTSKGLENHMQDHTGEKPFPCVKCGKRFKQEPTLQAHDVTHSRMRPHLCSVCGKSFAKPGEHKVHLRVHTGEKPYQCDEFGKSFYYRRGFNNHKKTHDAKPIGPTRQRGRPRQPGSVGKSNRAEKISQRADSDGDDLTWEPPETSSSNFGHYTAFNQNPGTSNWRAAKGHQAYGAPAGADISALLRDTTESHCSTYLIQDKKKLTFMASDITVKNSSSHEKLQGKPPEEPKQNQKPRRQKKSYDCPTCGRVFSHSSALQRHLVIHSGKRPFKCFICGRGFTQSGNLKTHMKVHRGESAIPAPAEAPTKTFDQSENEKPPSLHSCSVKSAGKTSRTPLNFSATYVLTQERGLSPAPCVRRDFQKRGCS</sequence>
<gene>
    <name evidence="1" type="ORF">L3Q82_019954</name>
</gene>
<dbReference type="Proteomes" id="UP000831701">
    <property type="component" value="Chromosome 23"/>
</dbReference>
<evidence type="ECO:0000313" key="1">
    <source>
        <dbReference type="EMBL" id="KAI3353427.1"/>
    </source>
</evidence>
<keyword evidence="2" id="KW-1185">Reference proteome</keyword>
<organism evidence="1 2">
    <name type="scientific">Scortum barcoo</name>
    <name type="common">barcoo grunter</name>
    <dbReference type="NCBI Taxonomy" id="214431"/>
    <lineage>
        <taxon>Eukaryota</taxon>
        <taxon>Metazoa</taxon>
        <taxon>Chordata</taxon>
        <taxon>Craniata</taxon>
        <taxon>Vertebrata</taxon>
        <taxon>Euteleostomi</taxon>
        <taxon>Actinopterygii</taxon>
        <taxon>Neopterygii</taxon>
        <taxon>Teleostei</taxon>
        <taxon>Neoteleostei</taxon>
        <taxon>Acanthomorphata</taxon>
        <taxon>Eupercaria</taxon>
        <taxon>Centrarchiformes</taxon>
        <taxon>Terapontoidei</taxon>
        <taxon>Terapontidae</taxon>
        <taxon>Scortum</taxon>
    </lineage>
</organism>
<protein>
    <submittedName>
        <fullName evidence="1">Uncharacterized protein</fullName>
    </submittedName>
</protein>
<evidence type="ECO:0000313" key="2">
    <source>
        <dbReference type="Proteomes" id="UP000831701"/>
    </source>
</evidence>